<evidence type="ECO:0000256" key="8">
    <source>
        <dbReference type="SAM" id="MobiDB-lite"/>
    </source>
</evidence>
<sequence>MNGSAVSESGVPDHECNHSQATSPSISTDLPRHRPLTPLRILRGLLCLTVLLSTAFMTLIYWAPLTTILLPLFSIHYSRKATSFLFGLWLALWPCLFEKINKTKVVFSGDIVPARERVLLFANHRTEVDWMYLWDLALRKGCLGYIKYVLKSSLMKLPIFGWGFHIFEFIPVERKWEMDEPIMREMLSKFTDPRDPLWLAVFPEGTDFTEQKCLRSQEFAAENGLPILKNVLLPKTKGFHASVEILRNSLDAVYDITIGYKYRCPLFMDNVFGVDPAEVHIHIQRFSIDDLPTSETDTSAWLMKRFQIKDKLLSDFAANGYFPSEGTEGDLSTAKCLLTFVLVITLTGICTFLTFFASVWFKIYVGFSCVYLAAATHYKIRVPPIFGSLKAPSTHEKSR</sequence>
<dbReference type="GO" id="GO:0012505">
    <property type="term" value="C:endomembrane system"/>
    <property type="evidence" value="ECO:0007669"/>
    <property type="project" value="TreeGrafter"/>
</dbReference>
<protein>
    <recommendedName>
        <fullName evidence="5">1-acylglycerol-3-phosphate O-acyltransferase</fullName>
        <ecNumber evidence="5">2.3.1.51</ecNumber>
    </recommendedName>
</protein>
<keyword evidence="12" id="KW-1185">Reference proteome</keyword>
<dbReference type="GO" id="GO:0003841">
    <property type="term" value="F:1-acylglycerol-3-phosphate O-acyltransferase activity"/>
    <property type="evidence" value="ECO:0007669"/>
    <property type="project" value="UniProtKB-EC"/>
</dbReference>
<proteinExistence type="inferred from homology"/>
<dbReference type="AlphaFoldDB" id="A0AAV7DX34"/>
<comment type="pathway">
    <text evidence="2">Phospholipid metabolism; CDP-diacylglycerol biosynthesis; CDP-diacylglycerol from sn-glycerol 3-phosphate: step 2/3.</text>
</comment>
<feature type="transmembrane region" description="Helical" evidence="9">
    <location>
        <begin position="41"/>
        <end position="61"/>
    </location>
</feature>
<dbReference type="SMART" id="SM00563">
    <property type="entry name" value="PlsC"/>
    <property type="match status" value="1"/>
</dbReference>
<evidence type="ECO:0000313" key="12">
    <source>
        <dbReference type="Proteomes" id="UP000825729"/>
    </source>
</evidence>
<dbReference type="PANTHER" id="PTHR10983:SF16">
    <property type="entry name" value="LYSOCARDIOLIPIN ACYLTRANSFERASE 1"/>
    <property type="match status" value="1"/>
</dbReference>
<evidence type="ECO:0000256" key="3">
    <source>
        <dbReference type="ARBA" id="ARBA00005189"/>
    </source>
</evidence>
<feature type="region of interest" description="Disordered" evidence="8">
    <location>
        <begin position="1"/>
        <end position="30"/>
    </location>
</feature>
<dbReference type="InterPro" id="IPR032098">
    <property type="entry name" value="Acyltransf_C"/>
</dbReference>
<dbReference type="EMBL" id="JAINDJ010000008">
    <property type="protein sequence ID" value="KAG9440893.1"/>
    <property type="molecule type" value="Genomic_DNA"/>
</dbReference>
<evidence type="ECO:0000256" key="7">
    <source>
        <dbReference type="ARBA" id="ARBA00023315"/>
    </source>
</evidence>
<evidence type="ECO:0000256" key="5">
    <source>
        <dbReference type="ARBA" id="ARBA00013211"/>
    </source>
</evidence>
<comment type="catalytic activity">
    <reaction evidence="1">
        <text>a 1-acyl-sn-glycero-3-phosphate + an acyl-CoA = a 1,2-diacyl-sn-glycero-3-phosphate + CoA</text>
        <dbReference type="Rhea" id="RHEA:19709"/>
        <dbReference type="ChEBI" id="CHEBI:57287"/>
        <dbReference type="ChEBI" id="CHEBI:57970"/>
        <dbReference type="ChEBI" id="CHEBI:58342"/>
        <dbReference type="ChEBI" id="CHEBI:58608"/>
        <dbReference type="EC" id="2.3.1.51"/>
    </reaction>
</comment>
<reference evidence="11 12" key="1">
    <citation type="submission" date="2021-07" db="EMBL/GenBank/DDBJ databases">
        <title>The Aristolochia fimbriata genome: insights into angiosperm evolution, floral development and chemical biosynthesis.</title>
        <authorList>
            <person name="Jiao Y."/>
        </authorList>
    </citation>
    <scope>NUCLEOTIDE SEQUENCE [LARGE SCALE GENOMIC DNA]</scope>
    <source>
        <strain evidence="11">IBCAS-2021</strain>
        <tissue evidence="11">Leaf</tissue>
    </source>
</reference>
<accession>A0AAV7DX34</accession>
<evidence type="ECO:0000256" key="1">
    <source>
        <dbReference type="ARBA" id="ARBA00001141"/>
    </source>
</evidence>
<evidence type="ECO:0000313" key="11">
    <source>
        <dbReference type="EMBL" id="KAG9440893.1"/>
    </source>
</evidence>
<keyword evidence="6" id="KW-0808">Transferase</keyword>
<comment type="similarity">
    <text evidence="4">Belongs to the 1-acyl-sn-glycerol-3-phosphate acyltransferase family.</text>
</comment>
<comment type="pathway">
    <text evidence="3">Lipid metabolism.</text>
</comment>
<keyword evidence="9" id="KW-0472">Membrane</keyword>
<name>A0AAV7DX34_ARIFI</name>
<dbReference type="CDD" id="cd07990">
    <property type="entry name" value="LPLAT_LCLAT1-like"/>
    <property type="match status" value="1"/>
</dbReference>
<evidence type="ECO:0000259" key="10">
    <source>
        <dbReference type="SMART" id="SM00563"/>
    </source>
</evidence>
<dbReference type="InterPro" id="IPR002123">
    <property type="entry name" value="Plipid/glycerol_acylTrfase"/>
</dbReference>
<keyword evidence="9" id="KW-0812">Transmembrane</keyword>
<evidence type="ECO:0000256" key="6">
    <source>
        <dbReference type="ARBA" id="ARBA00022679"/>
    </source>
</evidence>
<dbReference type="SUPFAM" id="SSF69593">
    <property type="entry name" value="Glycerol-3-phosphate (1)-acyltransferase"/>
    <property type="match status" value="1"/>
</dbReference>
<gene>
    <name evidence="11" type="ORF">H6P81_021058</name>
</gene>
<dbReference type="Pfam" id="PF16076">
    <property type="entry name" value="Acyltransf_C"/>
    <property type="match status" value="1"/>
</dbReference>
<keyword evidence="9" id="KW-1133">Transmembrane helix</keyword>
<organism evidence="11 12">
    <name type="scientific">Aristolochia fimbriata</name>
    <name type="common">White veined hardy Dutchman's pipe vine</name>
    <dbReference type="NCBI Taxonomy" id="158543"/>
    <lineage>
        <taxon>Eukaryota</taxon>
        <taxon>Viridiplantae</taxon>
        <taxon>Streptophyta</taxon>
        <taxon>Embryophyta</taxon>
        <taxon>Tracheophyta</taxon>
        <taxon>Spermatophyta</taxon>
        <taxon>Magnoliopsida</taxon>
        <taxon>Magnoliidae</taxon>
        <taxon>Piperales</taxon>
        <taxon>Aristolochiaceae</taxon>
        <taxon>Aristolochia</taxon>
    </lineage>
</organism>
<feature type="compositionally biased region" description="Polar residues" evidence="8">
    <location>
        <begin position="18"/>
        <end position="28"/>
    </location>
</feature>
<evidence type="ECO:0000256" key="4">
    <source>
        <dbReference type="ARBA" id="ARBA00008655"/>
    </source>
</evidence>
<comment type="caution">
    <text evidence="11">The sequence shown here is derived from an EMBL/GenBank/DDBJ whole genome shotgun (WGS) entry which is preliminary data.</text>
</comment>
<feature type="transmembrane region" description="Helical" evidence="9">
    <location>
        <begin position="337"/>
        <end position="357"/>
    </location>
</feature>
<dbReference type="EC" id="2.3.1.51" evidence="5"/>
<evidence type="ECO:0000256" key="9">
    <source>
        <dbReference type="SAM" id="Phobius"/>
    </source>
</evidence>
<keyword evidence="7" id="KW-0012">Acyltransferase</keyword>
<dbReference type="PANTHER" id="PTHR10983">
    <property type="entry name" value="1-ACYLGLYCEROL-3-PHOSPHATE ACYLTRANSFERASE-RELATED"/>
    <property type="match status" value="1"/>
</dbReference>
<feature type="domain" description="Phospholipid/glycerol acyltransferase" evidence="10">
    <location>
        <begin position="118"/>
        <end position="240"/>
    </location>
</feature>
<dbReference type="Pfam" id="PF01553">
    <property type="entry name" value="Acyltransferase"/>
    <property type="match status" value="1"/>
</dbReference>
<evidence type="ECO:0000256" key="2">
    <source>
        <dbReference type="ARBA" id="ARBA00004728"/>
    </source>
</evidence>
<dbReference type="Proteomes" id="UP000825729">
    <property type="component" value="Unassembled WGS sequence"/>
</dbReference>